<sequence>MKFIALSSHRNEYPEPITLSKGDLLAIGERYSGDEGWDNWYFCTTPGQPGGWVPDQVLERLDEGHGRALEDYCARELEVDPGDRLEGGRQLNGWVWCCRTRDGVAGWVPLAVVQRVD</sequence>
<dbReference type="InterPro" id="IPR014593">
    <property type="entry name" value="UCP034961_SH3_2"/>
</dbReference>
<keyword evidence="1" id="KW-0728">SH3 domain</keyword>
<protein>
    <submittedName>
        <fullName evidence="3">SH3 domain-containing protein</fullName>
    </submittedName>
</protein>
<evidence type="ECO:0000313" key="3">
    <source>
        <dbReference type="EMBL" id="XDK39246.1"/>
    </source>
</evidence>
<dbReference type="SMART" id="SM00326">
    <property type="entry name" value="SH3"/>
    <property type="match status" value="2"/>
</dbReference>
<name>A0AB39IAR3_9PSED</name>
<organism evidence="3">
    <name type="scientific">Pseudomonas sp. Hg7Tf</name>
    <dbReference type="NCBI Taxonomy" id="3236988"/>
    <lineage>
        <taxon>Bacteria</taxon>
        <taxon>Pseudomonadati</taxon>
        <taxon>Pseudomonadota</taxon>
        <taxon>Gammaproteobacteria</taxon>
        <taxon>Pseudomonadales</taxon>
        <taxon>Pseudomonadaceae</taxon>
        <taxon>Pseudomonas</taxon>
    </lineage>
</organism>
<dbReference type="SUPFAM" id="SSF50044">
    <property type="entry name" value="SH3-domain"/>
    <property type="match status" value="2"/>
</dbReference>
<dbReference type="InterPro" id="IPR001452">
    <property type="entry name" value="SH3_domain"/>
</dbReference>
<evidence type="ECO:0000259" key="2">
    <source>
        <dbReference type="PROSITE" id="PS50002"/>
    </source>
</evidence>
<dbReference type="EMBL" id="CP162607">
    <property type="protein sequence ID" value="XDK39246.1"/>
    <property type="molecule type" value="Genomic_DNA"/>
</dbReference>
<evidence type="ECO:0000256" key="1">
    <source>
        <dbReference type="ARBA" id="ARBA00022443"/>
    </source>
</evidence>
<dbReference type="RefSeq" id="WP_101292740.1">
    <property type="nucleotide sequence ID" value="NZ_CP162607.1"/>
</dbReference>
<dbReference type="Pfam" id="PF07653">
    <property type="entry name" value="SH3_2"/>
    <property type="match status" value="1"/>
</dbReference>
<gene>
    <name evidence="3" type="ORF">AB4Y39_11420</name>
</gene>
<dbReference type="AlphaFoldDB" id="A0AB39IAR3"/>
<dbReference type="InterPro" id="IPR036028">
    <property type="entry name" value="SH3-like_dom_sf"/>
</dbReference>
<dbReference type="Gene3D" id="2.30.30.40">
    <property type="entry name" value="SH3 Domains"/>
    <property type="match status" value="1"/>
</dbReference>
<accession>A0AB39IAR3</accession>
<proteinExistence type="predicted"/>
<reference evidence="3" key="1">
    <citation type="submission" date="2024-07" db="EMBL/GenBank/DDBJ databases">
        <title>Identification and characteristics of a novel species of coltsfoot's symbiotic bacteria.</title>
        <authorList>
            <person name="Juszczyk A."/>
            <person name="Jasielczuk I."/>
            <person name="Gurgul A."/>
            <person name="Rogala M."/>
            <person name="Kowalczyk A."/>
            <person name="Szmatola T."/>
            <person name="Kosecka-Strojek M."/>
            <person name="Arent Z."/>
            <person name="Latowski D."/>
        </authorList>
    </citation>
    <scope>NUCLEOTIDE SEQUENCE</scope>
    <source>
        <strain evidence="3">Hg7Tf</strain>
    </source>
</reference>
<feature type="domain" description="SH3" evidence="2">
    <location>
        <begin position="61"/>
        <end position="117"/>
    </location>
</feature>
<dbReference type="PROSITE" id="PS50002">
    <property type="entry name" value="SH3"/>
    <property type="match status" value="1"/>
</dbReference>
<dbReference type="PIRSF" id="PIRSF034961">
    <property type="entry name" value="UCP034961_SH3_2"/>
    <property type="match status" value="1"/>
</dbReference>